<sequence length="63" mass="7008">MGEYPEEHQLPGMVTTNQKSHAAGNGHRTRSPIRKTSVPTSAVAGQLMRPRNLALLYIQQSFF</sequence>
<protein>
    <submittedName>
        <fullName evidence="2">Uncharacterized protein</fullName>
    </submittedName>
</protein>
<comment type="caution">
    <text evidence="2">The sequence shown here is derived from an EMBL/GenBank/DDBJ whole genome shotgun (WGS) entry which is preliminary data.</text>
</comment>
<dbReference type="AlphaFoldDB" id="A0A9D4FQ77"/>
<keyword evidence="3" id="KW-1185">Reference proteome</keyword>
<accession>A0A9D4FQ77</accession>
<feature type="region of interest" description="Disordered" evidence="1">
    <location>
        <begin position="1"/>
        <end position="43"/>
    </location>
</feature>
<name>A0A9D4FQ77_DREPO</name>
<reference evidence="2" key="2">
    <citation type="submission" date="2020-11" db="EMBL/GenBank/DDBJ databases">
        <authorList>
            <person name="McCartney M.A."/>
            <person name="Auch B."/>
            <person name="Kono T."/>
            <person name="Mallez S."/>
            <person name="Becker A."/>
            <person name="Gohl D.M."/>
            <person name="Silverstein K.A.T."/>
            <person name="Koren S."/>
            <person name="Bechman K.B."/>
            <person name="Herman A."/>
            <person name="Abrahante J.E."/>
            <person name="Garbe J."/>
        </authorList>
    </citation>
    <scope>NUCLEOTIDE SEQUENCE</scope>
    <source>
        <strain evidence="2">Duluth1</strain>
        <tissue evidence="2">Whole animal</tissue>
    </source>
</reference>
<evidence type="ECO:0000313" key="3">
    <source>
        <dbReference type="Proteomes" id="UP000828390"/>
    </source>
</evidence>
<dbReference type="Proteomes" id="UP000828390">
    <property type="component" value="Unassembled WGS sequence"/>
</dbReference>
<organism evidence="2 3">
    <name type="scientific">Dreissena polymorpha</name>
    <name type="common">Zebra mussel</name>
    <name type="synonym">Mytilus polymorpha</name>
    <dbReference type="NCBI Taxonomy" id="45954"/>
    <lineage>
        <taxon>Eukaryota</taxon>
        <taxon>Metazoa</taxon>
        <taxon>Spiralia</taxon>
        <taxon>Lophotrochozoa</taxon>
        <taxon>Mollusca</taxon>
        <taxon>Bivalvia</taxon>
        <taxon>Autobranchia</taxon>
        <taxon>Heteroconchia</taxon>
        <taxon>Euheterodonta</taxon>
        <taxon>Imparidentia</taxon>
        <taxon>Neoheterodontei</taxon>
        <taxon>Myida</taxon>
        <taxon>Dreissenoidea</taxon>
        <taxon>Dreissenidae</taxon>
        <taxon>Dreissena</taxon>
    </lineage>
</organism>
<dbReference type="EMBL" id="JAIWYP010000007">
    <property type="protein sequence ID" value="KAH3799967.1"/>
    <property type="molecule type" value="Genomic_DNA"/>
</dbReference>
<gene>
    <name evidence="2" type="ORF">DPMN_153591</name>
</gene>
<evidence type="ECO:0000313" key="2">
    <source>
        <dbReference type="EMBL" id="KAH3799967.1"/>
    </source>
</evidence>
<evidence type="ECO:0000256" key="1">
    <source>
        <dbReference type="SAM" id="MobiDB-lite"/>
    </source>
</evidence>
<reference evidence="2" key="1">
    <citation type="journal article" date="2019" name="bioRxiv">
        <title>The Genome of the Zebra Mussel, Dreissena polymorpha: A Resource for Invasive Species Research.</title>
        <authorList>
            <person name="McCartney M.A."/>
            <person name="Auch B."/>
            <person name="Kono T."/>
            <person name="Mallez S."/>
            <person name="Zhang Y."/>
            <person name="Obille A."/>
            <person name="Becker A."/>
            <person name="Abrahante J.E."/>
            <person name="Garbe J."/>
            <person name="Badalamenti J.P."/>
            <person name="Herman A."/>
            <person name="Mangelson H."/>
            <person name="Liachko I."/>
            <person name="Sullivan S."/>
            <person name="Sone E.D."/>
            <person name="Koren S."/>
            <person name="Silverstein K.A.T."/>
            <person name="Beckman K.B."/>
            <person name="Gohl D.M."/>
        </authorList>
    </citation>
    <scope>NUCLEOTIDE SEQUENCE</scope>
    <source>
        <strain evidence="2">Duluth1</strain>
        <tissue evidence="2">Whole animal</tissue>
    </source>
</reference>
<proteinExistence type="predicted"/>